<dbReference type="OrthoDB" id="330047at2759"/>
<keyword evidence="2" id="KW-1133">Transmembrane helix</keyword>
<dbReference type="Pfam" id="PF07690">
    <property type="entry name" value="MFS_1"/>
    <property type="match status" value="1"/>
</dbReference>
<dbReference type="AlphaFoldDB" id="A0A9W2YK29"/>
<feature type="transmembrane region" description="Helical" evidence="2">
    <location>
        <begin position="203"/>
        <end position="220"/>
    </location>
</feature>
<dbReference type="Gene3D" id="1.20.1250.20">
    <property type="entry name" value="MFS general substrate transporter like domains"/>
    <property type="match status" value="1"/>
</dbReference>
<dbReference type="RefSeq" id="XP_055863010.1">
    <property type="nucleotide sequence ID" value="XM_056007035.1"/>
</dbReference>
<feature type="compositionally biased region" description="Acidic residues" evidence="1">
    <location>
        <begin position="690"/>
        <end position="708"/>
    </location>
</feature>
<dbReference type="GeneID" id="106052962"/>
<protein>
    <submittedName>
        <fullName evidence="4">Equilibrative nucleobase transporter 1-like isoform X1</fullName>
    </submittedName>
</protein>
<feature type="transmembrane region" description="Helical" evidence="2">
    <location>
        <begin position="561"/>
        <end position="582"/>
    </location>
</feature>
<dbReference type="InterPro" id="IPR011701">
    <property type="entry name" value="MFS"/>
</dbReference>
<organism evidence="3 4">
    <name type="scientific">Biomphalaria glabrata</name>
    <name type="common">Bloodfluke planorb</name>
    <name type="synonym">Freshwater snail</name>
    <dbReference type="NCBI Taxonomy" id="6526"/>
    <lineage>
        <taxon>Eukaryota</taxon>
        <taxon>Metazoa</taxon>
        <taxon>Spiralia</taxon>
        <taxon>Lophotrochozoa</taxon>
        <taxon>Mollusca</taxon>
        <taxon>Gastropoda</taxon>
        <taxon>Heterobranchia</taxon>
        <taxon>Euthyneura</taxon>
        <taxon>Panpulmonata</taxon>
        <taxon>Hygrophila</taxon>
        <taxon>Lymnaeoidea</taxon>
        <taxon>Planorbidae</taxon>
        <taxon>Biomphalaria</taxon>
    </lineage>
</organism>
<evidence type="ECO:0000313" key="4">
    <source>
        <dbReference type="RefSeq" id="XP_055863010.1"/>
    </source>
</evidence>
<feature type="transmembrane region" description="Helical" evidence="2">
    <location>
        <begin position="497"/>
        <end position="519"/>
    </location>
</feature>
<keyword evidence="3" id="KW-1185">Reference proteome</keyword>
<feature type="transmembrane region" description="Helical" evidence="2">
    <location>
        <begin position="226"/>
        <end position="246"/>
    </location>
</feature>
<reference evidence="4" key="1">
    <citation type="submission" date="2025-08" db="UniProtKB">
        <authorList>
            <consortium name="RefSeq"/>
        </authorList>
    </citation>
    <scope>IDENTIFICATION</scope>
</reference>
<dbReference type="PANTHER" id="PTHR20765">
    <property type="entry name" value="SOLUTE CARRIER FAMILY 43 MEMBER 3-RELATED"/>
    <property type="match status" value="1"/>
</dbReference>
<name>A0A9W2YK29_BIOGL</name>
<dbReference type="Proteomes" id="UP001165740">
    <property type="component" value="Chromosome 12"/>
</dbReference>
<evidence type="ECO:0000256" key="1">
    <source>
        <dbReference type="SAM" id="MobiDB-lite"/>
    </source>
</evidence>
<dbReference type="PANTHER" id="PTHR20765:SF1">
    <property type="entry name" value="EQUILIBRATIVE NUCLEOBASE TRANSPORTER 1"/>
    <property type="match status" value="1"/>
</dbReference>
<feature type="transmembrane region" description="Helical" evidence="2">
    <location>
        <begin position="430"/>
        <end position="450"/>
    </location>
</feature>
<feature type="transmembrane region" description="Helical" evidence="2">
    <location>
        <begin position="470"/>
        <end position="491"/>
    </location>
</feature>
<feature type="transmembrane region" description="Helical" evidence="2">
    <location>
        <begin position="531"/>
        <end position="549"/>
    </location>
</feature>
<feature type="region of interest" description="Disordered" evidence="1">
    <location>
        <begin position="598"/>
        <end position="620"/>
    </location>
</feature>
<evidence type="ECO:0000313" key="3">
    <source>
        <dbReference type="Proteomes" id="UP001165740"/>
    </source>
</evidence>
<sequence length="717" mass="80553">MTRKCSKKAIALTWALLECMFFSSVVLGWTWMSIVFRSDGYFPEYCNRTLENDSLLNVAATQLPTTAATVVSKGGVRCRVSRAPFNKTTPRRCNLKRAPMEDVPAASTNSYQIDFLRVADAHTLERFKRREPSNISIFTTPLSVTVSSHDATASTFDPGRDEAMGHCREKLRIMFALVIIIRDVLTFPLGYTFDTYGTTRTRLLTVLTFVLGTLMMTFTSGSFPWLIVPALALTGVAGSAVLLTNLQTANLFGRKRHVVVSLYVGAAYSNGVITWMMKLSHFSGVNVQTSFMFLTIGIVPMLVSTVAFLPKTHIPWPLPADYGKRRNQSLDENLIRKQRAWQRRMSEDLDPDIDPQMFPDSSQLTDYDSTEAGMVRCRRPPPSFTPSAVQPLFVWSLLWYGIHRLHEAIYETGVVEMADLEIMGPLDYETYFGVIQLLGIVISPIVGVLIDRHYPRELGTSPATQQMQRIIPAILVTSALAVTEIAIDMIPGAAPKAISTLINILHKVFTHTTMCAFVMHVHFNHQHLGKFYGLTCAVSALFSAFQFPIWKFLLQKYKTMLPVHILLLLLSIVTFVHGVNVWQYCKKRLIRDHSDQSSERGCRAAPNHQPPSFLIETDSSNLPPTKDPVKIIFTDDSGVKQQITYPNTGSMEMSEVTSRLDMKNGGVHIILETPDDEGCRRKGSHVNNDAEAEEEEEEEEEDDEEEVEMNVMDFISL</sequence>
<feature type="transmembrane region" description="Helical" evidence="2">
    <location>
        <begin position="384"/>
        <end position="402"/>
    </location>
</feature>
<gene>
    <name evidence="4" type="primary">LOC106052962</name>
</gene>
<proteinExistence type="predicted"/>
<feature type="transmembrane region" description="Helical" evidence="2">
    <location>
        <begin position="258"/>
        <end position="277"/>
    </location>
</feature>
<dbReference type="InterPro" id="IPR036259">
    <property type="entry name" value="MFS_trans_sf"/>
</dbReference>
<dbReference type="SUPFAM" id="SSF103473">
    <property type="entry name" value="MFS general substrate transporter"/>
    <property type="match status" value="1"/>
</dbReference>
<feature type="transmembrane region" description="Helical" evidence="2">
    <location>
        <begin position="173"/>
        <end position="191"/>
    </location>
</feature>
<dbReference type="InterPro" id="IPR027197">
    <property type="entry name" value="SLC43A3"/>
</dbReference>
<keyword evidence="2" id="KW-0812">Transmembrane</keyword>
<feature type="transmembrane region" description="Helical" evidence="2">
    <location>
        <begin position="289"/>
        <end position="309"/>
    </location>
</feature>
<accession>A0A9W2YK29</accession>
<dbReference type="OMA" id="WPLPANY"/>
<feature type="region of interest" description="Disordered" evidence="1">
    <location>
        <begin position="675"/>
        <end position="717"/>
    </location>
</feature>
<keyword evidence="2" id="KW-0472">Membrane</keyword>
<dbReference type="GO" id="GO:0022857">
    <property type="term" value="F:transmembrane transporter activity"/>
    <property type="evidence" value="ECO:0007669"/>
    <property type="project" value="InterPro"/>
</dbReference>
<evidence type="ECO:0000256" key="2">
    <source>
        <dbReference type="SAM" id="Phobius"/>
    </source>
</evidence>